<feature type="region of interest" description="Disordered" evidence="1">
    <location>
        <begin position="322"/>
        <end position="415"/>
    </location>
</feature>
<protein>
    <submittedName>
        <fullName evidence="4">CREB regulated transcription coactivator 1</fullName>
    </submittedName>
</protein>
<feature type="domain" description="Transducer of regulated CREB activity middle" evidence="2">
    <location>
        <begin position="113"/>
        <end position="257"/>
    </location>
</feature>
<proteinExistence type="predicted"/>
<dbReference type="GO" id="GO:0045944">
    <property type="term" value="P:positive regulation of transcription by RNA polymerase II"/>
    <property type="evidence" value="ECO:0007669"/>
    <property type="project" value="Ensembl"/>
</dbReference>
<dbReference type="Proteomes" id="UP000233140">
    <property type="component" value="Unassembled WGS sequence"/>
</dbReference>
<dbReference type="GO" id="GO:0007613">
    <property type="term" value="P:memory"/>
    <property type="evidence" value="ECO:0007669"/>
    <property type="project" value="Ensembl"/>
</dbReference>
<feature type="compositionally biased region" description="Basic and acidic residues" evidence="1">
    <location>
        <begin position="159"/>
        <end position="173"/>
    </location>
</feature>
<feature type="compositionally biased region" description="Polar residues" evidence="1">
    <location>
        <begin position="279"/>
        <end position="296"/>
    </location>
</feature>
<dbReference type="PANTHER" id="PTHR13589:SF14">
    <property type="entry name" value="CREB-REGULATED TRANSCRIPTION COACTIVATOR 1"/>
    <property type="match status" value="1"/>
</dbReference>
<feature type="compositionally biased region" description="Polar residues" evidence="1">
    <location>
        <begin position="236"/>
        <end position="248"/>
    </location>
</feature>
<evidence type="ECO:0000259" key="2">
    <source>
        <dbReference type="Pfam" id="PF12885"/>
    </source>
</evidence>
<dbReference type="PANTHER" id="PTHR13589">
    <property type="entry name" value="CREB-REGULATED TRANSCRIPTION COACTIVATOR"/>
    <property type="match status" value="1"/>
</dbReference>
<dbReference type="GO" id="GO:0043153">
    <property type="term" value="P:entrainment of circadian clock by photoperiod"/>
    <property type="evidence" value="ECO:0007669"/>
    <property type="project" value="Ensembl"/>
</dbReference>
<accession>A0A2K6AKJ6</accession>
<dbReference type="Ensembl" id="ENSMLET00000064207.1">
    <property type="protein sequence ID" value="ENSMLEP00000040581.1"/>
    <property type="gene ID" value="ENSMLEG00000044311.1"/>
</dbReference>
<feature type="region of interest" description="Disordered" evidence="1">
    <location>
        <begin position="156"/>
        <end position="186"/>
    </location>
</feature>
<feature type="region of interest" description="Disordered" evidence="1">
    <location>
        <begin position="107"/>
        <end position="139"/>
    </location>
</feature>
<dbReference type="InterPro" id="IPR024786">
    <property type="entry name" value="TORC"/>
</dbReference>
<dbReference type="Pfam" id="PF12886">
    <property type="entry name" value="TORC_C"/>
    <property type="match status" value="1"/>
</dbReference>
<dbReference type="GeneTree" id="ENSGT00390000010652"/>
<dbReference type="GO" id="GO:0005829">
    <property type="term" value="C:cytosol"/>
    <property type="evidence" value="ECO:0007669"/>
    <property type="project" value="Ensembl"/>
</dbReference>
<keyword evidence="5" id="KW-1185">Reference proteome</keyword>
<name>A0A2K6AKJ6_MANLE</name>
<dbReference type="STRING" id="9568.ENSMLEP00000040581"/>
<dbReference type="InterPro" id="IPR024785">
    <property type="entry name" value="TORC_C"/>
</dbReference>
<dbReference type="GO" id="GO:0016604">
    <property type="term" value="C:nuclear body"/>
    <property type="evidence" value="ECO:0007669"/>
    <property type="project" value="Ensembl"/>
</dbReference>
<feature type="compositionally biased region" description="Polar residues" evidence="1">
    <location>
        <begin position="261"/>
        <end position="270"/>
    </location>
</feature>
<evidence type="ECO:0000313" key="4">
    <source>
        <dbReference type="Ensembl" id="ENSMLEP00000040581.1"/>
    </source>
</evidence>
<feature type="region of interest" description="Disordered" evidence="1">
    <location>
        <begin position="223"/>
        <end position="296"/>
    </location>
</feature>
<evidence type="ECO:0000259" key="3">
    <source>
        <dbReference type="Pfam" id="PF12886"/>
    </source>
</evidence>
<feature type="compositionally biased region" description="Pro residues" evidence="1">
    <location>
        <begin position="327"/>
        <end position="349"/>
    </location>
</feature>
<feature type="domain" description="Transducer of regulated CREB activity C-terminal" evidence="3">
    <location>
        <begin position="495"/>
        <end position="570"/>
    </location>
</feature>
<reference evidence="4" key="1">
    <citation type="submission" date="2025-08" db="UniProtKB">
        <authorList>
            <consortium name="Ensembl"/>
        </authorList>
    </citation>
    <scope>IDENTIFICATION</scope>
</reference>
<evidence type="ECO:0000256" key="1">
    <source>
        <dbReference type="SAM" id="MobiDB-lite"/>
    </source>
</evidence>
<feature type="compositionally biased region" description="Polar residues" evidence="1">
    <location>
        <begin position="116"/>
        <end position="139"/>
    </location>
</feature>
<dbReference type="InterPro" id="IPR024784">
    <property type="entry name" value="TORC_M"/>
</dbReference>
<dbReference type="GO" id="GO:0005886">
    <property type="term" value="C:plasma membrane"/>
    <property type="evidence" value="ECO:0007669"/>
    <property type="project" value="Ensembl"/>
</dbReference>
<evidence type="ECO:0000313" key="5">
    <source>
        <dbReference type="Proteomes" id="UP000233140"/>
    </source>
</evidence>
<feature type="compositionally biased region" description="Polar residues" evidence="1">
    <location>
        <begin position="382"/>
        <end position="415"/>
    </location>
</feature>
<gene>
    <name evidence="4" type="primary">CRTC1</name>
</gene>
<dbReference type="GO" id="GO:1902631">
    <property type="term" value="P:negative regulation of membrane hyperpolarization"/>
    <property type="evidence" value="ECO:0007669"/>
    <property type="project" value="Ensembl"/>
</dbReference>
<organism evidence="4 5">
    <name type="scientific">Mandrillus leucophaeus</name>
    <name type="common">Drill</name>
    <name type="synonym">Papio leucophaeus</name>
    <dbReference type="NCBI Taxonomy" id="9568"/>
    <lineage>
        <taxon>Eukaryota</taxon>
        <taxon>Metazoa</taxon>
        <taxon>Chordata</taxon>
        <taxon>Craniata</taxon>
        <taxon>Vertebrata</taxon>
        <taxon>Euteleostomi</taxon>
        <taxon>Mammalia</taxon>
        <taxon>Eutheria</taxon>
        <taxon>Euarchontoglires</taxon>
        <taxon>Primates</taxon>
        <taxon>Haplorrhini</taxon>
        <taxon>Catarrhini</taxon>
        <taxon>Cercopithecidae</taxon>
        <taxon>Cercopithecinae</taxon>
        <taxon>Mandrillus</taxon>
    </lineage>
</organism>
<dbReference type="GO" id="GO:0097009">
    <property type="term" value="P:energy homeostasis"/>
    <property type="evidence" value="ECO:0007669"/>
    <property type="project" value="Ensembl"/>
</dbReference>
<dbReference type="Pfam" id="PF12885">
    <property type="entry name" value="TORC_M"/>
    <property type="match status" value="1"/>
</dbReference>
<sequence length="570" mass="60206">SQYLQLGPSRGQYYGGSLPNVNQIGSGTMDLPFQPSGFLGEALAAAPVSLTPFQSSGLDTSRTTRHHGLVDRVYRERGRLGSPHRRPLSVDKHGRCPYGTVYLSPPADTSWRRTNSDSALHQSTMTPTQPESFTSGSQDVHQKRVLLLTVPGMEETTSEADKNLSKQAWDTKKTGSRPKSCEVPGINIFPSADQENTTALIPATHNTGGSLPDLTNIHFPSPLPTPLDPEEPTFPALSSSSSTGNLAANLTHLGIGGTGQGMSTPGSSPQHRPAGVSPLSLSTEARRQQASPTLSPLSPITQAVAMDALSLEQQLPYAFFTQAGSQQPPPQPQPPPPPPLTRGPQPPPLAVTVPSSLPQSPPENPGQPSMGIDIASAPALQQYRTSAGSPANQSPTSPVSNQGFSPGSSPQHTSTLGSVFGDAYYEQQMAARQANALSHQLEQFNMMENAISSSSLYSPGSTLNYSQAAMMGLTGSHGSLPDSQQLGYASHSGIPNIILTVTGESPPSLSKELTSSLAGVGDVSFDSDSQFPLDELKIDPLTLDGLHMLNDPDMVLADPATEDTFRMDRL</sequence>
<dbReference type="AlphaFoldDB" id="A0A2K6AKJ6"/>
<dbReference type="GO" id="GO:0008140">
    <property type="term" value="F:cAMP response element binding protein binding"/>
    <property type="evidence" value="ECO:0007669"/>
    <property type="project" value="Ensembl"/>
</dbReference>
<reference evidence="4" key="2">
    <citation type="submission" date="2025-09" db="UniProtKB">
        <authorList>
            <consortium name="Ensembl"/>
        </authorList>
    </citation>
    <scope>IDENTIFICATION</scope>
</reference>